<reference evidence="1 2" key="1">
    <citation type="submission" date="2010-12" db="EMBL/GenBank/DDBJ databases">
        <authorList>
            <person name="Muzny D."/>
            <person name="Qin X."/>
            <person name="Deng J."/>
            <person name="Jiang H."/>
            <person name="Liu Y."/>
            <person name="Qu J."/>
            <person name="Song X.-Z."/>
            <person name="Zhang L."/>
            <person name="Thornton R."/>
            <person name="Coyle M."/>
            <person name="Francisco L."/>
            <person name="Jackson L."/>
            <person name="Javaid M."/>
            <person name="Korchina V."/>
            <person name="Kovar C."/>
            <person name="Mata R."/>
            <person name="Mathew T."/>
            <person name="Ngo R."/>
            <person name="Nguyen L."/>
            <person name="Nguyen N."/>
            <person name="Okwuonu G."/>
            <person name="Ongeri F."/>
            <person name="Pham C."/>
            <person name="Simmons D."/>
            <person name="Wilczek-Boney K."/>
            <person name="Hale W."/>
            <person name="Jakkamsetti A."/>
            <person name="Pham P."/>
            <person name="Ruth R."/>
            <person name="San Lucas F."/>
            <person name="Warren J."/>
            <person name="Zhang J."/>
            <person name="Zhao Z."/>
            <person name="Zhou C."/>
            <person name="Zhu D."/>
            <person name="Lee S."/>
            <person name="Bess C."/>
            <person name="Blankenburg K."/>
            <person name="Forbes L."/>
            <person name="Fu Q."/>
            <person name="Gubbala S."/>
            <person name="Hirani K."/>
            <person name="Jayaseelan J.C."/>
            <person name="Lara F."/>
            <person name="Munidasa M."/>
            <person name="Palculict T."/>
            <person name="Patil S."/>
            <person name="Pu L.-L."/>
            <person name="Saada N."/>
            <person name="Tang L."/>
            <person name="Weissenberger G."/>
            <person name="Zhu Y."/>
            <person name="Hemphill L."/>
            <person name="Shang Y."/>
            <person name="Youmans B."/>
            <person name="Ayvaz T."/>
            <person name="Ross M."/>
            <person name="Santibanez J."/>
            <person name="Aqrawi P."/>
            <person name="Gross S."/>
            <person name="Joshi V."/>
            <person name="Fowler G."/>
            <person name="Nazareth L."/>
            <person name="Reid J."/>
            <person name="Worley K."/>
            <person name="Petrosino J."/>
            <person name="Highlander S."/>
            <person name="Gibbs R."/>
        </authorList>
    </citation>
    <scope>NUCLEOTIDE SEQUENCE [LARGE SCALE GENOMIC DNA]</scope>
    <source>
        <strain evidence="1 2">ATCC 23263</strain>
    </source>
</reference>
<dbReference type="InterPro" id="IPR006379">
    <property type="entry name" value="HAD-SF_hydro_IIB"/>
</dbReference>
<dbReference type="EMBL" id="AEQN01000014">
    <property type="protein sequence ID" value="EFV02030.1"/>
    <property type="molecule type" value="Genomic_DNA"/>
</dbReference>
<dbReference type="STRING" id="887929.HMP0721_0796"/>
<dbReference type="SUPFAM" id="SSF56784">
    <property type="entry name" value="HAD-like"/>
    <property type="match status" value="1"/>
</dbReference>
<dbReference type="OrthoDB" id="9781413at2"/>
<dbReference type="NCBIfam" id="TIGR01484">
    <property type="entry name" value="HAD-SF-IIB"/>
    <property type="match status" value="1"/>
</dbReference>
<protein>
    <submittedName>
        <fullName evidence="1">HAD hydrolase, family IIB</fullName>
    </submittedName>
</protein>
<sequence>MKFQKKIRLMALDLDDTLLTTDKRFTERTREVLRECMNRDIRVVTASGRFLESQLIFVKNLNLGMEHSPQIGDGGGTIFTEEKLLWRLGKMTKAQVKAVLAQIHRYRLKAYIADGLNVYYERQYPEMKHLYAAQTTVRRRYVYPVDDLSEIENPLRFIFYCENEMEMTKVRQIHVLGLSVYHGGRTIMEIASNEMNKFQALNFLCRHYGLSMDEVAAVGDSENDLSMIRGVGLGMAVGNAASILKSEADVVGSWSNDEDGAAKLIEKYVL</sequence>
<dbReference type="eggNOG" id="COG0561">
    <property type="taxonomic scope" value="Bacteria"/>
</dbReference>
<keyword evidence="2" id="KW-1185">Reference proteome</keyword>
<name>E6MFN5_9FIRM</name>
<dbReference type="RefSeq" id="WP_006598220.1">
    <property type="nucleotide sequence ID" value="NZ_GL622359.1"/>
</dbReference>
<organism evidence="1 2">
    <name type="scientific">Pseudoramibacter alactolyticus ATCC 23263</name>
    <dbReference type="NCBI Taxonomy" id="887929"/>
    <lineage>
        <taxon>Bacteria</taxon>
        <taxon>Bacillati</taxon>
        <taxon>Bacillota</taxon>
        <taxon>Clostridia</taxon>
        <taxon>Eubacteriales</taxon>
        <taxon>Eubacteriaceae</taxon>
        <taxon>Pseudoramibacter</taxon>
    </lineage>
</organism>
<dbReference type="Gene3D" id="3.30.1240.10">
    <property type="match status" value="1"/>
</dbReference>
<dbReference type="Proteomes" id="UP000004754">
    <property type="component" value="Unassembled WGS sequence"/>
</dbReference>
<dbReference type="GO" id="GO:0016791">
    <property type="term" value="F:phosphatase activity"/>
    <property type="evidence" value="ECO:0007669"/>
    <property type="project" value="TreeGrafter"/>
</dbReference>
<dbReference type="GO" id="GO:0000287">
    <property type="term" value="F:magnesium ion binding"/>
    <property type="evidence" value="ECO:0007669"/>
    <property type="project" value="TreeGrafter"/>
</dbReference>
<evidence type="ECO:0000313" key="1">
    <source>
        <dbReference type="EMBL" id="EFV02030.1"/>
    </source>
</evidence>
<dbReference type="SFLD" id="SFLDS00003">
    <property type="entry name" value="Haloacid_Dehalogenase"/>
    <property type="match status" value="1"/>
</dbReference>
<gene>
    <name evidence="1" type="ORF">HMP0721_0796</name>
</gene>
<comment type="caution">
    <text evidence="1">The sequence shown here is derived from an EMBL/GenBank/DDBJ whole genome shotgun (WGS) entry which is preliminary data.</text>
</comment>
<dbReference type="AlphaFoldDB" id="E6MFN5"/>
<dbReference type="GO" id="GO:0005829">
    <property type="term" value="C:cytosol"/>
    <property type="evidence" value="ECO:0007669"/>
    <property type="project" value="TreeGrafter"/>
</dbReference>
<evidence type="ECO:0000313" key="2">
    <source>
        <dbReference type="Proteomes" id="UP000004754"/>
    </source>
</evidence>
<accession>E6MFN5</accession>
<dbReference type="InterPro" id="IPR036412">
    <property type="entry name" value="HAD-like_sf"/>
</dbReference>
<dbReference type="PANTHER" id="PTHR10000:SF8">
    <property type="entry name" value="HAD SUPERFAMILY HYDROLASE-LIKE, TYPE 3"/>
    <property type="match status" value="1"/>
</dbReference>
<dbReference type="InterPro" id="IPR023214">
    <property type="entry name" value="HAD_sf"/>
</dbReference>
<keyword evidence="1" id="KW-0378">Hydrolase</keyword>
<dbReference type="SFLD" id="SFLDG01140">
    <property type="entry name" value="C2.B:_Phosphomannomutase_and_P"/>
    <property type="match status" value="1"/>
</dbReference>
<dbReference type="PANTHER" id="PTHR10000">
    <property type="entry name" value="PHOSPHOSERINE PHOSPHATASE"/>
    <property type="match status" value="1"/>
</dbReference>
<dbReference type="Gene3D" id="3.40.50.1000">
    <property type="entry name" value="HAD superfamily/HAD-like"/>
    <property type="match status" value="1"/>
</dbReference>
<proteinExistence type="predicted"/>
<dbReference type="Pfam" id="PF08282">
    <property type="entry name" value="Hydrolase_3"/>
    <property type="match status" value="1"/>
</dbReference>
<dbReference type="HOGENOM" id="CLU_044146_0_1_9"/>